<feature type="compositionally biased region" description="Low complexity" evidence="1">
    <location>
        <begin position="41"/>
        <end position="53"/>
    </location>
</feature>
<dbReference type="EMBL" id="FNCP01000026">
    <property type="protein sequence ID" value="SDI10143.1"/>
    <property type="molecule type" value="Genomic_DNA"/>
</dbReference>
<dbReference type="RefSeq" id="WP_092335136.1">
    <property type="nucleotide sequence ID" value="NZ_FNCP01000026.1"/>
</dbReference>
<dbReference type="AlphaFoldDB" id="A0A1G8HU03"/>
<accession>A0A1G8HU03</accession>
<dbReference type="Pfam" id="PF14172">
    <property type="entry name" value="DUF4309"/>
    <property type="match status" value="1"/>
</dbReference>
<dbReference type="STRING" id="1121419.SAMN05443529_12663"/>
<feature type="region of interest" description="Disordered" evidence="1">
    <location>
        <begin position="32"/>
        <end position="56"/>
    </location>
</feature>
<dbReference type="PROSITE" id="PS51257">
    <property type="entry name" value="PROKAR_LIPOPROTEIN"/>
    <property type="match status" value="1"/>
</dbReference>
<keyword evidence="3" id="KW-1185">Reference proteome</keyword>
<evidence type="ECO:0008006" key="4">
    <source>
        <dbReference type="Google" id="ProtNLM"/>
    </source>
</evidence>
<gene>
    <name evidence="2" type="ORF">SAMN05443529_12663</name>
</gene>
<proteinExistence type="predicted"/>
<name>A0A1G8HU03_9FIRM</name>
<evidence type="ECO:0000313" key="3">
    <source>
        <dbReference type="Proteomes" id="UP000198656"/>
    </source>
</evidence>
<dbReference type="Proteomes" id="UP000198656">
    <property type="component" value="Unassembled WGS sequence"/>
</dbReference>
<reference evidence="3" key="1">
    <citation type="submission" date="2016-10" db="EMBL/GenBank/DDBJ databases">
        <authorList>
            <person name="Varghese N."/>
            <person name="Submissions S."/>
        </authorList>
    </citation>
    <scope>NUCLEOTIDE SEQUENCE [LARGE SCALE GENOMIC DNA]</scope>
    <source>
        <strain evidence="3">DSM 8344</strain>
    </source>
</reference>
<dbReference type="OrthoDB" id="9762883at2"/>
<evidence type="ECO:0000313" key="2">
    <source>
        <dbReference type="EMBL" id="SDI10143.1"/>
    </source>
</evidence>
<evidence type="ECO:0000256" key="1">
    <source>
        <dbReference type="SAM" id="MobiDB-lite"/>
    </source>
</evidence>
<protein>
    <recommendedName>
        <fullName evidence="4">DUF4309 domain-containing protein</fullName>
    </recommendedName>
</protein>
<dbReference type="InterPro" id="IPR025453">
    <property type="entry name" value="DUF4309"/>
</dbReference>
<organism evidence="2 3">
    <name type="scientific">Desulfosporosinus hippei DSM 8344</name>
    <dbReference type="NCBI Taxonomy" id="1121419"/>
    <lineage>
        <taxon>Bacteria</taxon>
        <taxon>Bacillati</taxon>
        <taxon>Bacillota</taxon>
        <taxon>Clostridia</taxon>
        <taxon>Eubacteriales</taxon>
        <taxon>Desulfitobacteriaceae</taxon>
        <taxon>Desulfosporosinus</taxon>
    </lineage>
</organism>
<sequence>MIDLAQKRLLKYVIVSLAFALIVGCSPLNAPKDTPSKTTDSASQTPPSSSAPQTRDEAKELLLNIKGAAEQGKVINCNFPVKTTVIEDVKSQWGEPEKVDWVAAAKGNYATYSKQAMVFGFNKGSQIFEVRSFDPQLQQLSLAKTKELFGDPAYNAKTKVENGPFYDKKVNGEEIIGYTVGSEYKIEFVFPIPTATDSNPMMDHYLVLYPRGTVNNMADDPGRQW</sequence>